<keyword evidence="7" id="KW-1185">Reference proteome</keyword>
<feature type="binding site" evidence="4">
    <location>
        <position position="200"/>
    </location>
    <ligand>
        <name>[4Fe-4S] cluster</name>
        <dbReference type="ChEBI" id="CHEBI:49883"/>
    </ligand>
</feature>
<name>A0A4Q1SJP9_9BACT</name>
<evidence type="ECO:0000313" key="7">
    <source>
        <dbReference type="Proteomes" id="UP000290253"/>
    </source>
</evidence>
<dbReference type="AlphaFoldDB" id="A0A4Q1SJP9"/>
<dbReference type="RefSeq" id="WP_129207667.1">
    <property type="nucleotide sequence ID" value="NZ_BMGU01000001.1"/>
</dbReference>
<comment type="pathway">
    <text evidence="3 4">Sulfur metabolism; hydrogen sulfide biosynthesis; sulfite from sulfate.</text>
</comment>
<keyword evidence="4" id="KW-0408">Iron</keyword>
<dbReference type="EC" id="1.8.4.10" evidence="4"/>
<feature type="binding site" evidence="4">
    <location>
        <position position="203"/>
    </location>
    <ligand>
        <name>[4Fe-4S] cluster</name>
        <dbReference type="ChEBI" id="CHEBI:49883"/>
    </ligand>
</feature>
<comment type="caution">
    <text evidence="6">The sequence shown here is derived from an EMBL/GenBank/DDBJ whole genome shotgun (WGS) entry which is preliminary data.</text>
</comment>
<dbReference type="OrthoDB" id="9774475at2"/>
<comment type="cofactor">
    <cofactor evidence="4">
        <name>[4Fe-4S] cluster</name>
        <dbReference type="ChEBI" id="CHEBI:49883"/>
    </cofactor>
    <text evidence="4">Binds 1 [4Fe-4S] cluster per subunit.</text>
</comment>
<dbReference type="GO" id="GO:0019379">
    <property type="term" value="P:sulfate assimilation, phosphoadenylyl sulfate reduction by phosphoadenylyl-sulfate reductase (thioredoxin)"/>
    <property type="evidence" value="ECO:0007669"/>
    <property type="project" value="UniProtKB-UniRule"/>
</dbReference>
<dbReference type="InterPro" id="IPR002500">
    <property type="entry name" value="PAPS_reduct_dom"/>
</dbReference>
<dbReference type="Pfam" id="PF01507">
    <property type="entry name" value="PAPS_reduct"/>
    <property type="match status" value="1"/>
</dbReference>
<dbReference type="GO" id="GO:0005737">
    <property type="term" value="C:cytoplasm"/>
    <property type="evidence" value="ECO:0007669"/>
    <property type="project" value="UniProtKB-SubCell"/>
</dbReference>
<feature type="binding site" evidence="4">
    <location>
        <position position="114"/>
    </location>
    <ligand>
        <name>[4Fe-4S] cluster</name>
        <dbReference type="ChEBI" id="CHEBI:49883"/>
    </ligand>
</feature>
<dbReference type="PANTHER" id="PTHR46509:SF1">
    <property type="entry name" value="PHOSPHOADENOSINE PHOSPHOSULFATE REDUCTASE"/>
    <property type="match status" value="1"/>
</dbReference>
<dbReference type="EMBL" id="SDMK01000001">
    <property type="protein sequence ID" value="RXS97888.1"/>
    <property type="molecule type" value="Genomic_DNA"/>
</dbReference>
<dbReference type="HAMAP" id="MF_00063">
    <property type="entry name" value="CysH"/>
    <property type="match status" value="1"/>
</dbReference>
<accession>A0A4Q1SJP9</accession>
<dbReference type="GO" id="GO:0043866">
    <property type="term" value="F:adenylyl-sulfate reductase (thioredoxin) activity"/>
    <property type="evidence" value="ECO:0007669"/>
    <property type="project" value="UniProtKB-EC"/>
</dbReference>
<dbReference type="NCBIfam" id="NF002537">
    <property type="entry name" value="PRK02090.1"/>
    <property type="match status" value="1"/>
</dbReference>
<proteinExistence type="inferred from homology"/>
<gene>
    <name evidence="4" type="primary">cysH</name>
    <name evidence="6" type="ORF">ESZ00_08535</name>
</gene>
<dbReference type="Gene3D" id="3.40.50.620">
    <property type="entry name" value="HUPs"/>
    <property type="match status" value="1"/>
</dbReference>
<protein>
    <recommendedName>
        <fullName evidence="4">Adenosine 5'-phosphosulfate reductase</fullName>
        <shortName evidence="4">APS reductase</shortName>
        <ecNumber evidence="4">1.8.4.10</ecNumber>
    </recommendedName>
    <alternativeName>
        <fullName evidence="4">5'-adenylylsulfate reductase</fullName>
    </alternativeName>
    <alternativeName>
        <fullName evidence="4">Thioredoxin-dependent 5'-adenylylsulfate reductase</fullName>
    </alternativeName>
</protein>
<evidence type="ECO:0000256" key="1">
    <source>
        <dbReference type="ARBA" id="ARBA00009732"/>
    </source>
</evidence>
<keyword evidence="4" id="KW-0479">Metal-binding</keyword>
<dbReference type="InterPro" id="IPR004511">
    <property type="entry name" value="PAPS/APS_Rdtase"/>
</dbReference>
<organism evidence="6 7">
    <name type="scientific">Silvibacterium dinghuense</name>
    <dbReference type="NCBI Taxonomy" id="1560006"/>
    <lineage>
        <taxon>Bacteria</taxon>
        <taxon>Pseudomonadati</taxon>
        <taxon>Acidobacteriota</taxon>
        <taxon>Terriglobia</taxon>
        <taxon>Terriglobales</taxon>
        <taxon>Acidobacteriaceae</taxon>
        <taxon>Silvibacterium</taxon>
    </lineage>
</organism>
<evidence type="ECO:0000256" key="2">
    <source>
        <dbReference type="ARBA" id="ARBA00023002"/>
    </source>
</evidence>
<dbReference type="InterPro" id="IPR014729">
    <property type="entry name" value="Rossmann-like_a/b/a_fold"/>
</dbReference>
<comment type="similarity">
    <text evidence="1 4">Belongs to the PAPS reductase family. CysH subfamily.</text>
</comment>
<dbReference type="PIRSF" id="PIRSF000857">
    <property type="entry name" value="PAPS_reductase"/>
    <property type="match status" value="1"/>
</dbReference>
<dbReference type="NCBIfam" id="TIGR00434">
    <property type="entry name" value="cysH"/>
    <property type="match status" value="1"/>
</dbReference>
<dbReference type="GO" id="GO:0046872">
    <property type="term" value="F:metal ion binding"/>
    <property type="evidence" value="ECO:0007669"/>
    <property type="project" value="UniProtKB-KW"/>
</dbReference>
<feature type="active site" description="Nucleophile; cysteine thiosulfonate intermediate" evidence="4">
    <location>
        <position position="225"/>
    </location>
</feature>
<evidence type="ECO:0000256" key="4">
    <source>
        <dbReference type="HAMAP-Rule" id="MF_00063"/>
    </source>
</evidence>
<dbReference type="Proteomes" id="UP000290253">
    <property type="component" value="Unassembled WGS sequence"/>
</dbReference>
<comment type="subcellular location">
    <subcellularLocation>
        <location evidence="4">Cytoplasm</location>
    </subcellularLocation>
</comment>
<keyword evidence="2 4" id="KW-0560">Oxidoreductase</keyword>
<feature type="binding site" evidence="4">
    <location>
        <position position="115"/>
    </location>
    <ligand>
        <name>[4Fe-4S] cluster</name>
        <dbReference type="ChEBI" id="CHEBI:49883"/>
    </ligand>
</feature>
<keyword evidence="4" id="KW-0963">Cytoplasm</keyword>
<evidence type="ECO:0000313" key="6">
    <source>
        <dbReference type="EMBL" id="RXS97888.1"/>
    </source>
</evidence>
<evidence type="ECO:0000256" key="3">
    <source>
        <dbReference type="ARBA" id="ARBA00024327"/>
    </source>
</evidence>
<comment type="catalytic activity">
    <reaction evidence="4">
        <text>[thioredoxin]-disulfide + sulfite + AMP + 2 H(+) = adenosine 5'-phosphosulfate + [thioredoxin]-dithiol</text>
        <dbReference type="Rhea" id="RHEA:21976"/>
        <dbReference type="Rhea" id="RHEA-COMP:10698"/>
        <dbReference type="Rhea" id="RHEA-COMP:10700"/>
        <dbReference type="ChEBI" id="CHEBI:15378"/>
        <dbReference type="ChEBI" id="CHEBI:17359"/>
        <dbReference type="ChEBI" id="CHEBI:29950"/>
        <dbReference type="ChEBI" id="CHEBI:50058"/>
        <dbReference type="ChEBI" id="CHEBI:58243"/>
        <dbReference type="ChEBI" id="CHEBI:456215"/>
        <dbReference type="EC" id="1.8.4.10"/>
    </reaction>
</comment>
<dbReference type="GO" id="GO:0070814">
    <property type="term" value="P:hydrogen sulfide biosynthetic process"/>
    <property type="evidence" value="ECO:0007669"/>
    <property type="project" value="UniProtKB-UniRule"/>
</dbReference>
<dbReference type="SUPFAM" id="SSF52402">
    <property type="entry name" value="Adenine nucleotide alpha hydrolases-like"/>
    <property type="match status" value="1"/>
</dbReference>
<sequence>MTTTAEVVIPGLAEKIAEAQRFVRAELAGREAEAAVTSSFQAEDMVVVDLVRQVLPHVPVLFLDTGYHFRATYEYRDQMAQAWNLNLVNVLPEKTVAEQEAEFGILNQIAPDKCCGLRKVGPLFKSLDPYGLWFTGLRREQAKTRANLQVAEFFSLPTGKQLRKLSPLADWTTREVWYYAQQREIPLLPLYDLGYSSIGCEPCTSLPLSSDDPRSGRWGGHKVECGIHIQPAAPVAGPGTGVEK</sequence>
<dbReference type="GO" id="GO:0004604">
    <property type="term" value="F:phosphoadenylyl-sulfate reductase (thioredoxin) activity"/>
    <property type="evidence" value="ECO:0007669"/>
    <property type="project" value="UniProtKB-UniRule"/>
</dbReference>
<evidence type="ECO:0000259" key="5">
    <source>
        <dbReference type="Pfam" id="PF01507"/>
    </source>
</evidence>
<reference evidence="6 7" key="1">
    <citation type="journal article" date="2016" name="Int. J. Syst. Evol. Microbiol.">
        <title>Acidipila dinghuensis sp. nov., an acidobacterium isolated from forest soil.</title>
        <authorList>
            <person name="Jiang Y.W."/>
            <person name="Wang J."/>
            <person name="Chen M.H."/>
            <person name="Lv Y.Y."/>
            <person name="Qiu L.H."/>
        </authorList>
    </citation>
    <scope>NUCLEOTIDE SEQUENCE [LARGE SCALE GENOMIC DNA]</scope>
    <source>
        <strain evidence="6 7">DHOF10</strain>
    </source>
</reference>
<comment type="function">
    <text evidence="4">Catalyzes the formation of sulfite from adenosine 5'-phosphosulfate (APS) using thioredoxin as an electron donor.</text>
</comment>
<feature type="domain" description="Phosphoadenosine phosphosulphate reductase" evidence="5">
    <location>
        <begin position="34"/>
        <end position="205"/>
    </location>
</feature>
<keyword evidence="4" id="KW-0411">Iron-sulfur</keyword>
<dbReference type="PANTHER" id="PTHR46509">
    <property type="entry name" value="PHOSPHOADENOSINE PHOSPHOSULFATE REDUCTASE"/>
    <property type="match status" value="1"/>
</dbReference>
<dbReference type="GO" id="GO:0051539">
    <property type="term" value="F:4 iron, 4 sulfur cluster binding"/>
    <property type="evidence" value="ECO:0007669"/>
    <property type="project" value="UniProtKB-UniRule"/>
</dbReference>
<dbReference type="CDD" id="cd23945">
    <property type="entry name" value="PAPS_reductase"/>
    <property type="match status" value="1"/>
</dbReference>